<dbReference type="GO" id="GO:0008168">
    <property type="term" value="F:methyltransferase activity"/>
    <property type="evidence" value="ECO:0007669"/>
    <property type="project" value="UniProtKB-KW"/>
</dbReference>
<dbReference type="NCBIfam" id="TIGR01444">
    <property type="entry name" value="fkbM_fam"/>
    <property type="match status" value="1"/>
</dbReference>
<reference evidence="2 3" key="1">
    <citation type="submission" date="2020-05" db="EMBL/GenBank/DDBJ databases">
        <title>Complete genome sequencing of Campylobacter and Arcobacter type strains.</title>
        <authorList>
            <person name="Miller W.G."/>
            <person name="Yee E."/>
        </authorList>
    </citation>
    <scope>NUCLEOTIDE SEQUENCE [LARGE SCALE GENOMIC DNA]</scope>
    <source>
        <strain evidence="2 3">LMG 25694</strain>
    </source>
</reference>
<organism evidence="2 3">
    <name type="scientific">Arcobacter defluvii</name>
    <dbReference type="NCBI Taxonomy" id="873191"/>
    <lineage>
        <taxon>Bacteria</taxon>
        <taxon>Pseudomonadati</taxon>
        <taxon>Campylobacterota</taxon>
        <taxon>Epsilonproteobacteria</taxon>
        <taxon>Campylobacterales</taxon>
        <taxon>Arcobacteraceae</taxon>
        <taxon>Arcobacter</taxon>
    </lineage>
</organism>
<dbReference type="Proteomes" id="UP000503313">
    <property type="component" value="Chromosome"/>
</dbReference>
<evidence type="ECO:0000313" key="2">
    <source>
        <dbReference type="EMBL" id="QKF78792.1"/>
    </source>
</evidence>
<protein>
    <submittedName>
        <fullName evidence="2">Methyltransferase, FkbM family</fullName>
    </submittedName>
</protein>
<dbReference type="InterPro" id="IPR029063">
    <property type="entry name" value="SAM-dependent_MTases_sf"/>
</dbReference>
<accession>A0AAE7BIQ8</accession>
<evidence type="ECO:0000259" key="1">
    <source>
        <dbReference type="Pfam" id="PF05050"/>
    </source>
</evidence>
<feature type="domain" description="Methyltransferase FkbM" evidence="1">
    <location>
        <begin position="247"/>
        <end position="385"/>
    </location>
</feature>
<dbReference type="RefSeq" id="WP_129010772.1">
    <property type="nucleotide sequence ID" value="NZ_CP053835.1"/>
</dbReference>
<name>A0AAE7BIQ8_9BACT</name>
<evidence type="ECO:0000313" key="3">
    <source>
        <dbReference type="Proteomes" id="UP000503313"/>
    </source>
</evidence>
<dbReference type="KEGG" id="adz:ADFLV_2822"/>
<dbReference type="EMBL" id="CP053835">
    <property type="protein sequence ID" value="QKF78792.1"/>
    <property type="molecule type" value="Genomic_DNA"/>
</dbReference>
<proteinExistence type="predicted"/>
<sequence length="418" mass="49731">MLNIDKNFNEIIEVLFDTQNEKFDHKFEEEKLERFKQLCKTKKFIFFGTGYYLKSIVKYFKLNFGVDVYGAYDWVEEEIKTKSGVFSNSLDYKYLDLEKYYKYRDKVKLISKEEFYENPDDVVIFLNTDSYAYLTHTFYRSGFKHMYCMRSLAKNLLSLNLIEKKQKGFDEYDLNKLNHKFTASEIVNIITLYNLLEDKKSKEVFAAILKFKLTEDYFYPILVKDDTSLQYFDKEVLTLCEDEVFIDCGAYTGDTIASFLKVTNEKFKHIYSYEPEKNTFEELKRYVDTLEQKDKITIINAGTYYKNKTFYLHGEGVGVSCTNEVTNRKTEVVSIDETINHIPTFIKMDIQTFEIQALLGGINNIIKYKPKLAISIYHKFDDLWNIPLLLKQWLPEYRLIMRHYECTQEETIIYAIPK</sequence>
<dbReference type="GO" id="GO:0032259">
    <property type="term" value="P:methylation"/>
    <property type="evidence" value="ECO:0007669"/>
    <property type="project" value="UniProtKB-KW"/>
</dbReference>
<keyword evidence="3" id="KW-1185">Reference proteome</keyword>
<dbReference type="Pfam" id="PF05050">
    <property type="entry name" value="Methyltransf_21"/>
    <property type="match status" value="1"/>
</dbReference>
<dbReference type="AlphaFoldDB" id="A0AAE7BIQ8"/>
<dbReference type="SUPFAM" id="SSF53335">
    <property type="entry name" value="S-adenosyl-L-methionine-dependent methyltransferases"/>
    <property type="match status" value="1"/>
</dbReference>
<keyword evidence="2" id="KW-0489">Methyltransferase</keyword>
<dbReference type="Gene3D" id="3.40.50.150">
    <property type="entry name" value="Vaccinia Virus protein VP39"/>
    <property type="match status" value="1"/>
</dbReference>
<dbReference type="InterPro" id="IPR006342">
    <property type="entry name" value="FkbM_mtfrase"/>
</dbReference>
<gene>
    <name evidence="2" type="ORF">ADFLV_2822</name>
</gene>
<keyword evidence="2" id="KW-0808">Transferase</keyword>